<feature type="region of interest" description="Disordered" evidence="1">
    <location>
        <begin position="91"/>
        <end position="113"/>
    </location>
</feature>
<keyword evidence="2" id="KW-0472">Membrane</keyword>
<feature type="transmembrane region" description="Helical" evidence="2">
    <location>
        <begin position="61"/>
        <end position="84"/>
    </location>
</feature>
<evidence type="ECO:0000313" key="3">
    <source>
        <dbReference type="EMBL" id="BDV29582.1"/>
    </source>
</evidence>
<evidence type="ECO:0000256" key="1">
    <source>
        <dbReference type="SAM" id="MobiDB-lite"/>
    </source>
</evidence>
<feature type="compositionally biased region" description="Polar residues" evidence="1">
    <location>
        <begin position="96"/>
        <end position="107"/>
    </location>
</feature>
<dbReference type="RefSeq" id="WP_263796608.1">
    <property type="nucleotide sequence ID" value="NZ_AP027141.1"/>
</dbReference>
<evidence type="ECO:0000313" key="4">
    <source>
        <dbReference type="Proteomes" id="UP001317779"/>
    </source>
</evidence>
<accession>A0ABM8DVD5</accession>
<dbReference type="EMBL" id="AP027141">
    <property type="protein sequence ID" value="BDV29582.1"/>
    <property type="molecule type" value="Genomic_DNA"/>
</dbReference>
<gene>
    <name evidence="3" type="ORF">Microterr_02420</name>
</gene>
<organism evidence="3 4">
    <name type="scientific">Microbacterium terricola</name>
    <dbReference type="NCBI Taxonomy" id="344163"/>
    <lineage>
        <taxon>Bacteria</taxon>
        <taxon>Bacillati</taxon>
        <taxon>Actinomycetota</taxon>
        <taxon>Actinomycetes</taxon>
        <taxon>Micrococcales</taxon>
        <taxon>Microbacteriaceae</taxon>
        <taxon>Microbacterium</taxon>
    </lineage>
</organism>
<protein>
    <recommendedName>
        <fullName evidence="5">Integral membrane protein</fullName>
    </recommendedName>
</protein>
<proteinExistence type="predicted"/>
<evidence type="ECO:0000256" key="2">
    <source>
        <dbReference type="SAM" id="Phobius"/>
    </source>
</evidence>
<dbReference type="Proteomes" id="UP001317779">
    <property type="component" value="Chromosome"/>
</dbReference>
<keyword evidence="2" id="KW-1133">Transmembrane helix</keyword>
<keyword evidence="2" id="KW-0812">Transmembrane</keyword>
<name>A0ABM8DVD5_9MICO</name>
<feature type="transmembrane region" description="Helical" evidence="2">
    <location>
        <begin position="20"/>
        <end position="41"/>
    </location>
</feature>
<reference evidence="3 4" key="1">
    <citation type="submission" date="2022-12" db="EMBL/GenBank/DDBJ databases">
        <title>Microbacterium terricola strain KV-448 chromosome, complete genome.</title>
        <authorList>
            <person name="Oshima T."/>
            <person name="Moriya T."/>
            <person name="Bessho Y."/>
        </authorList>
    </citation>
    <scope>NUCLEOTIDE SEQUENCE [LARGE SCALE GENOMIC DNA]</scope>
    <source>
        <strain evidence="3 4">KV-448</strain>
    </source>
</reference>
<keyword evidence="4" id="KW-1185">Reference proteome</keyword>
<evidence type="ECO:0008006" key="5">
    <source>
        <dbReference type="Google" id="ProtNLM"/>
    </source>
</evidence>
<sequence length="113" mass="11476">MSDTEPVGSVKGSPLVELTVLKVLAVFGLGLGLLLLLIGAADLSPGYDDTWDESAKRAAQLSAGWIISTAGFMSMLAALVLAGVRRIVDPPGPNRLASTPGSPTSLSDAEGGQ</sequence>